<dbReference type="EMBL" id="JAAGAX010000008">
    <property type="protein sequence ID" value="KAF2308243.1"/>
    <property type="molecule type" value="Genomic_DNA"/>
</dbReference>
<organism evidence="2 3">
    <name type="scientific">Hevea brasiliensis</name>
    <name type="common">Para rubber tree</name>
    <name type="synonym">Siphonia brasiliensis</name>
    <dbReference type="NCBI Taxonomy" id="3981"/>
    <lineage>
        <taxon>Eukaryota</taxon>
        <taxon>Viridiplantae</taxon>
        <taxon>Streptophyta</taxon>
        <taxon>Embryophyta</taxon>
        <taxon>Tracheophyta</taxon>
        <taxon>Spermatophyta</taxon>
        <taxon>Magnoliopsida</taxon>
        <taxon>eudicotyledons</taxon>
        <taxon>Gunneridae</taxon>
        <taxon>Pentapetalae</taxon>
        <taxon>rosids</taxon>
        <taxon>fabids</taxon>
        <taxon>Malpighiales</taxon>
        <taxon>Euphorbiaceae</taxon>
        <taxon>Crotonoideae</taxon>
        <taxon>Micrandreae</taxon>
        <taxon>Hevea</taxon>
    </lineage>
</organism>
<dbReference type="InterPro" id="IPR004314">
    <property type="entry name" value="Neprosin"/>
</dbReference>
<dbReference type="Pfam" id="PF03080">
    <property type="entry name" value="Neprosin"/>
    <property type="match status" value="2"/>
</dbReference>
<dbReference type="InterPro" id="IPR053168">
    <property type="entry name" value="Glutamic_endopeptidase"/>
</dbReference>
<evidence type="ECO:0000259" key="1">
    <source>
        <dbReference type="PROSITE" id="PS52045"/>
    </source>
</evidence>
<dbReference type="PANTHER" id="PTHR31589">
    <property type="entry name" value="PROTEIN, PUTATIVE (DUF239)-RELATED-RELATED"/>
    <property type="match status" value="1"/>
</dbReference>
<feature type="domain" description="Neprosin PEP catalytic" evidence="1">
    <location>
        <begin position="1"/>
        <end position="147"/>
    </location>
</feature>
<proteinExistence type="predicted"/>
<dbReference type="AlphaFoldDB" id="A0A6A6M767"/>
<reference evidence="2 3" key="1">
    <citation type="journal article" date="2020" name="Mol. Plant">
        <title>The Chromosome-Based Rubber Tree Genome Provides New Insights into Spurge Genome Evolution and Rubber Biosynthesis.</title>
        <authorList>
            <person name="Liu J."/>
            <person name="Shi C."/>
            <person name="Shi C.C."/>
            <person name="Li W."/>
            <person name="Zhang Q.J."/>
            <person name="Zhang Y."/>
            <person name="Li K."/>
            <person name="Lu H.F."/>
            <person name="Shi C."/>
            <person name="Zhu S.T."/>
            <person name="Xiao Z.Y."/>
            <person name="Nan H."/>
            <person name="Yue Y."/>
            <person name="Zhu X.G."/>
            <person name="Wu Y."/>
            <person name="Hong X.N."/>
            <person name="Fan G.Y."/>
            <person name="Tong Y."/>
            <person name="Zhang D."/>
            <person name="Mao C.L."/>
            <person name="Liu Y.L."/>
            <person name="Hao S.J."/>
            <person name="Liu W.Q."/>
            <person name="Lv M.Q."/>
            <person name="Zhang H.B."/>
            <person name="Liu Y."/>
            <person name="Hu-Tang G.R."/>
            <person name="Wang J.P."/>
            <person name="Wang J.H."/>
            <person name="Sun Y.H."/>
            <person name="Ni S.B."/>
            <person name="Chen W.B."/>
            <person name="Zhang X.C."/>
            <person name="Jiao Y.N."/>
            <person name="Eichler E.E."/>
            <person name="Li G.H."/>
            <person name="Liu X."/>
            <person name="Gao L.Z."/>
        </authorList>
    </citation>
    <scope>NUCLEOTIDE SEQUENCE [LARGE SCALE GENOMIC DNA]</scope>
    <source>
        <strain evidence="3">cv. GT1</strain>
        <tissue evidence="2">Leaf</tissue>
    </source>
</reference>
<dbReference type="Proteomes" id="UP000467840">
    <property type="component" value="Chromosome 9"/>
</dbReference>
<dbReference type="PROSITE" id="PS52045">
    <property type="entry name" value="NEPROSIN_PEP_CD"/>
    <property type="match status" value="1"/>
</dbReference>
<protein>
    <recommendedName>
        <fullName evidence="1">Neprosin PEP catalytic domain-containing protein</fullName>
    </recommendedName>
</protein>
<dbReference type="Gene3D" id="3.90.1320.10">
    <property type="entry name" value="Outer-capsid protein sigma 3, large lobe"/>
    <property type="match status" value="1"/>
</dbReference>
<evidence type="ECO:0000313" key="3">
    <source>
        <dbReference type="Proteomes" id="UP000467840"/>
    </source>
</evidence>
<sequence>MWTGAGDGLEVNTPEAGWQVNYSDNKTRLFIYWTSDLNGRTGCYNLDCAVKHANSVTRGRIRNSQPNGHHASTQMGSGHFPSEGFGKASMINNLGYVNESGVLSDPEILVPFVTKPSYYDVQLGKPEQNGYVAYFFFRGPGFSKTCP</sequence>
<keyword evidence="3" id="KW-1185">Reference proteome</keyword>
<comment type="caution">
    <text evidence="2">The sequence shown here is derived from an EMBL/GenBank/DDBJ whole genome shotgun (WGS) entry which is preliminary data.</text>
</comment>
<gene>
    <name evidence="2" type="ORF">GH714_038096</name>
</gene>
<accession>A0A6A6M767</accession>
<evidence type="ECO:0000313" key="2">
    <source>
        <dbReference type="EMBL" id="KAF2308243.1"/>
    </source>
</evidence>
<name>A0A6A6M767_HEVBR</name>
<dbReference type="PANTHER" id="PTHR31589:SF221">
    <property type="entry name" value="LIGASE, PUTATIVE (DUF239)-RELATED"/>
    <property type="match status" value="1"/>
</dbReference>